<evidence type="ECO:0000313" key="1">
    <source>
        <dbReference type="EMBL" id="RHZ05727.1"/>
    </source>
</evidence>
<dbReference type="Proteomes" id="UP000266196">
    <property type="component" value="Unassembled WGS sequence"/>
</dbReference>
<accession>A0A397F9H4</accession>
<dbReference type="VEuPathDB" id="FungiDB:H257_08951"/>
<dbReference type="Pfam" id="PF12796">
    <property type="entry name" value="Ank_2"/>
    <property type="match status" value="1"/>
</dbReference>
<comment type="caution">
    <text evidence="2">The sequence shown here is derived from an EMBL/GenBank/DDBJ whole genome shotgun (WGS) entry which is preliminary data.</text>
</comment>
<sequence length="392" mass="42935">MDVLLSCLHIPELRALVFGFQQGIPYALTLPIIFGDTCMPVGKAWSYVQSHTSKSFVQNNLAFSSNGPRNDDGRHQYHSLPSAKKVACDYTPLPDDIHAVWVRAFLVHLSHHHQHMNDSLAFVDLYARRWPAMFTPGVLDALAASGATSLLAHVHRTCHVICSAKALKRAAHFGHLSVLEYVHFAGVYPEWSVHVLDKAAAGGHLNIVIFLNAHRTDGATTAAMDLAALGGHFEVVKFLHQYRSEGGTTNAMRNAAKEGHLSIVQFLSRHRLEGCTKEALNMAAAAGHLDVVQWMVQHRNEGSVDEAMLYGARNGHVDVVKFLYVNGSCTRTTTHTGSQGLVQVAAANGHLDVVRFIHDVAAHELPPWGWCSAHVKALVTPRRKNGVVTGLF</sequence>
<dbReference type="PANTHER" id="PTHR46586">
    <property type="entry name" value="ANKYRIN REPEAT-CONTAINING PROTEIN"/>
    <property type="match status" value="1"/>
</dbReference>
<organism evidence="2 3">
    <name type="scientific">Aphanomyces astaci</name>
    <name type="common">Crayfish plague agent</name>
    <dbReference type="NCBI Taxonomy" id="112090"/>
    <lineage>
        <taxon>Eukaryota</taxon>
        <taxon>Sar</taxon>
        <taxon>Stramenopiles</taxon>
        <taxon>Oomycota</taxon>
        <taxon>Saprolegniomycetes</taxon>
        <taxon>Saprolegniales</taxon>
        <taxon>Verrucalvaceae</taxon>
        <taxon>Aphanomyces</taxon>
    </lineage>
</organism>
<proteinExistence type="predicted"/>
<dbReference type="InterPro" id="IPR036770">
    <property type="entry name" value="Ankyrin_rpt-contain_sf"/>
</dbReference>
<evidence type="ECO:0000313" key="3">
    <source>
        <dbReference type="Proteomes" id="UP000266196"/>
    </source>
</evidence>
<dbReference type="EMBL" id="QUTF01016850">
    <property type="protein sequence ID" value="RHZ05727.1"/>
    <property type="molecule type" value="Genomic_DNA"/>
</dbReference>
<gene>
    <name evidence="1" type="ORF">DYB26_014456</name>
    <name evidence="2" type="ORF">DYB31_011982</name>
</gene>
<evidence type="ECO:0000313" key="2">
    <source>
        <dbReference type="EMBL" id="RHZ21786.1"/>
    </source>
</evidence>
<dbReference type="Proteomes" id="UP000286510">
    <property type="component" value="Unassembled WGS sequence"/>
</dbReference>
<dbReference type="EMBL" id="QUTE01008936">
    <property type="protein sequence ID" value="RHZ21786.1"/>
    <property type="molecule type" value="Genomic_DNA"/>
</dbReference>
<dbReference type="InterPro" id="IPR052050">
    <property type="entry name" value="SecEffector_AnkRepeat"/>
</dbReference>
<dbReference type="AlphaFoldDB" id="A0A397F9H4"/>
<dbReference type="SUPFAM" id="SSF48403">
    <property type="entry name" value="Ankyrin repeat"/>
    <property type="match status" value="1"/>
</dbReference>
<evidence type="ECO:0000313" key="4">
    <source>
        <dbReference type="Proteomes" id="UP000286510"/>
    </source>
</evidence>
<dbReference type="InterPro" id="IPR002110">
    <property type="entry name" value="Ankyrin_rpt"/>
</dbReference>
<protein>
    <submittedName>
        <fullName evidence="2">Uncharacterized protein</fullName>
    </submittedName>
</protein>
<dbReference type="PANTHER" id="PTHR46586:SF3">
    <property type="entry name" value="ANKYRIN REPEAT-CONTAINING PROTEIN"/>
    <property type="match status" value="1"/>
</dbReference>
<reference evidence="3 4" key="1">
    <citation type="submission" date="2018-08" db="EMBL/GenBank/DDBJ databases">
        <title>Aphanomyces genome sequencing and annotation.</title>
        <authorList>
            <person name="Minardi D."/>
            <person name="Oidtmann B."/>
            <person name="Van Der Giezen M."/>
            <person name="Studholme D.J."/>
        </authorList>
    </citation>
    <scope>NUCLEOTIDE SEQUENCE [LARGE SCALE GENOMIC DNA]</scope>
    <source>
        <strain evidence="2 3">197901</strain>
        <strain evidence="1 4">FDL457</strain>
    </source>
</reference>
<name>A0A397F9H4_APHAT</name>
<dbReference type="Gene3D" id="1.25.40.20">
    <property type="entry name" value="Ankyrin repeat-containing domain"/>
    <property type="match status" value="2"/>
</dbReference>